<dbReference type="GO" id="GO:0005886">
    <property type="term" value="C:plasma membrane"/>
    <property type="evidence" value="ECO:0007669"/>
    <property type="project" value="UniProtKB-SubCell"/>
</dbReference>
<accession>A0A7M3ME25</accession>
<dbReference type="Gene3D" id="1.10.3730.20">
    <property type="match status" value="1"/>
</dbReference>
<dbReference type="AlphaFoldDB" id="A0A7M3ME25"/>
<feature type="transmembrane region" description="Helical" evidence="6">
    <location>
        <begin position="246"/>
        <end position="265"/>
    </location>
</feature>
<reference evidence="8 9" key="1">
    <citation type="submission" date="2018-06" db="EMBL/GenBank/DDBJ databases">
        <title>Complete genome of Desulfovibrio indonesiensis P37SLT.</title>
        <authorList>
            <person name="Crispim J.S."/>
            <person name="Vidigal P.M.P."/>
            <person name="Silva L.C.F."/>
            <person name="Laguardia C.N."/>
            <person name="Araujo L.C."/>
            <person name="Dias R.S."/>
            <person name="Sousa M.P."/>
            <person name="Paula S.O."/>
            <person name="Silva C."/>
        </authorList>
    </citation>
    <scope>NUCLEOTIDE SEQUENCE [LARGE SCALE GENOMIC DNA]</scope>
    <source>
        <strain evidence="8 9">P37SLT</strain>
    </source>
</reference>
<feature type="domain" description="EamA" evidence="7">
    <location>
        <begin position="7"/>
        <end position="147"/>
    </location>
</feature>
<dbReference type="InterPro" id="IPR051258">
    <property type="entry name" value="Diverse_Substrate_Transporter"/>
</dbReference>
<evidence type="ECO:0000256" key="6">
    <source>
        <dbReference type="SAM" id="Phobius"/>
    </source>
</evidence>
<dbReference type="PANTHER" id="PTHR42920:SF5">
    <property type="entry name" value="EAMA DOMAIN-CONTAINING PROTEIN"/>
    <property type="match status" value="1"/>
</dbReference>
<evidence type="ECO:0000259" key="7">
    <source>
        <dbReference type="Pfam" id="PF00892"/>
    </source>
</evidence>
<comment type="subcellular location">
    <subcellularLocation>
        <location evidence="1">Cell membrane</location>
        <topology evidence="1">Multi-pass membrane protein</topology>
    </subcellularLocation>
</comment>
<name>A0A7M3ME25_9BACT</name>
<feature type="transmembrane region" description="Helical" evidence="6">
    <location>
        <begin position="160"/>
        <end position="178"/>
    </location>
</feature>
<feature type="transmembrane region" description="Helical" evidence="6">
    <location>
        <begin position="77"/>
        <end position="100"/>
    </location>
</feature>
<dbReference type="InterPro" id="IPR000620">
    <property type="entry name" value="EamA_dom"/>
</dbReference>
<dbReference type="Proteomes" id="UP000448292">
    <property type="component" value="Unassembled WGS sequence"/>
</dbReference>
<evidence type="ECO:0000256" key="2">
    <source>
        <dbReference type="ARBA" id="ARBA00022475"/>
    </source>
</evidence>
<evidence type="ECO:0000313" key="9">
    <source>
        <dbReference type="Proteomes" id="UP000448292"/>
    </source>
</evidence>
<gene>
    <name evidence="8" type="ORF">DPQ33_10720</name>
</gene>
<keyword evidence="9" id="KW-1185">Reference proteome</keyword>
<feature type="domain" description="EamA" evidence="7">
    <location>
        <begin position="157"/>
        <end position="288"/>
    </location>
</feature>
<dbReference type="EMBL" id="QMIE01000009">
    <property type="protein sequence ID" value="TVM16956.1"/>
    <property type="molecule type" value="Genomic_DNA"/>
</dbReference>
<keyword evidence="4 6" id="KW-1133">Transmembrane helix</keyword>
<organism evidence="8 9">
    <name type="scientific">Oceanidesulfovibrio indonesiensis</name>
    <dbReference type="NCBI Taxonomy" id="54767"/>
    <lineage>
        <taxon>Bacteria</taxon>
        <taxon>Pseudomonadati</taxon>
        <taxon>Thermodesulfobacteriota</taxon>
        <taxon>Desulfovibrionia</taxon>
        <taxon>Desulfovibrionales</taxon>
        <taxon>Desulfovibrionaceae</taxon>
        <taxon>Oceanidesulfovibrio</taxon>
    </lineage>
</organism>
<keyword evidence="5 6" id="KW-0472">Membrane</keyword>
<feature type="transmembrane region" description="Helical" evidence="6">
    <location>
        <begin position="131"/>
        <end position="148"/>
    </location>
</feature>
<evidence type="ECO:0000256" key="3">
    <source>
        <dbReference type="ARBA" id="ARBA00022692"/>
    </source>
</evidence>
<dbReference type="RefSeq" id="WP_144303220.1">
    <property type="nucleotide sequence ID" value="NZ_QMIE01000009.1"/>
</dbReference>
<keyword evidence="3 6" id="KW-0812">Transmembrane</keyword>
<feature type="transmembrane region" description="Helical" evidence="6">
    <location>
        <begin position="185"/>
        <end position="205"/>
    </location>
</feature>
<keyword evidence="2" id="KW-1003">Cell membrane</keyword>
<sequence>MQRDTLTADLLLLLTALIWGFAFAAQRMGNEFVGPFTYNGIRFALGAVSLVPVIRWLDRRSVGKQVEQALKKPFPFWVAALLAGLVLFGGASLQQVALVYTTAGKAGFITGLYVVIVPIIGLFLGQHAAKGHWFGAMCAVLGLYFLSVTDSFTLAPGDGMVLLGAFFWAGHVVMLSWLAPRFDAVRLACGQFVVCAVIHLIIAFFTEELTMAGLRGAAWPIIYGGAVSVGVAYTLQVVAQRRANPAHAAVLLSMETVFAAFGGWLFLSETLGPRGLIGCGLMLAGMLVSQRSDMKAS</sequence>
<evidence type="ECO:0000256" key="4">
    <source>
        <dbReference type="ARBA" id="ARBA00022989"/>
    </source>
</evidence>
<protein>
    <submittedName>
        <fullName evidence="8">EamA family transporter</fullName>
    </submittedName>
</protein>
<dbReference type="OrthoDB" id="9804865at2"/>
<feature type="transmembrane region" description="Helical" evidence="6">
    <location>
        <begin position="271"/>
        <end position="289"/>
    </location>
</feature>
<evidence type="ECO:0000256" key="1">
    <source>
        <dbReference type="ARBA" id="ARBA00004651"/>
    </source>
</evidence>
<dbReference type="Pfam" id="PF00892">
    <property type="entry name" value="EamA"/>
    <property type="match status" value="2"/>
</dbReference>
<proteinExistence type="predicted"/>
<evidence type="ECO:0000313" key="8">
    <source>
        <dbReference type="EMBL" id="TVM16956.1"/>
    </source>
</evidence>
<dbReference type="InterPro" id="IPR037185">
    <property type="entry name" value="EmrE-like"/>
</dbReference>
<comment type="caution">
    <text evidence="8">The sequence shown here is derived from an EMBL/GenBank/DDBJ whole genome shotgun (WGS) entry which is preliminary data.</text>
</comment>
<evidence type="ECO:0000256" key="5">
    <source>
        <dbReference type="ARBA" id="ARBA00023136"/>
    </source>
</evidence>
<feature type="transmembrane region" description="Helical" evidence="6">
    <location>
        <begin position="40"/>
        <end position="57"/>
    </location>
</feature>
<feature type="transmembrane region" description="Helical" evidence="6">
    <location>
        <begin position="217"/>
        <end position="239"/>
    </location>
</feature>
<feature type="transmembrane region" description="Helical" evidence="6">
    <location>
        <begin position="106"/>
        <end position="124"/>
    </location>
</feature>
<dbReference type="PANTHER" id="PTHR42920">
    <property type="entry name" value="OS03G0707200 PROTEIN-RELATED"/>
    <property type="match status" value="1"/>
</dbReference>
<dbReference type="SUPFAM" id="SSF103481">
    <property type="entry name" value="Multidrug resistance efflux transporter EmrE"/>
    <property type="match status" value="2"/>
</dbReference>